<reference evidence="1 2" key="1">
    <citation type="journal article" date="2013" name="ISME J.">
        <title>A metabolic model for members of the genus Tetrasphaera involved in enhanced biological phosphorus removal.</title>
        <authorList>
            <person name="Kristiansen R."/>
            <person name="Nguyen H.T.T."/>
            <person name="Saunders A.M."/>
            <person name="Nielsen J.L."/>
            <person name="Wimmer R."/>
            <person name="Le V.Q."/>
            <person name="McIlroy S.J."/>
            <person name="Petrovski S."/>
            <person name="Seviour R.J."/>
            <person name="Calteau A."/>
            <person name="Nielsen K.L."/>
            <person name="Nielsen P.H."/>
        </authorList>
    </citation>
    <scope>NUCLEOTIDE SEQUENCE [LARGE SCALE GENOMIC DNA]</scope>
    <source>
        <strain evidence="1 2">T1-X7</strain>
    </source>
</reference>
<evidence type="ECO:0000313" key="2">
    <source>
        <dbReference type="Proteomes" id="UP000035721"/>
    </source>
</evidence>
<dbReference type="EMBL" id="CAJB01000392">
    <property type="protein sequence ID" value="CCH79815.1"/>
    <property type="molecule type" value="Genomic_DNA"/>
</dbReference>
<gene>
    <name evidence="1" type="ORF">BN12_60021</name>
</gene>
<sequence>MPIRTAGANRPCIRRWLSVPTLIRHHAAASSTDSRVGASGWVVLDMGCPPRDDGCAVVFRATWGNGAEGALSVLTTDLTSGVLGLMWWLRREGVGRSRRSFDWDGPRWPPRDPVSIELRSEGRRSSRLAQHAFATDLQTDVCDPFTRDDAPKSQLRHRFATDNRFWSWPTGHTPVRLVHCHEEWRRTARPWPQCRLLALTAQRPKRSATR</sequence>
<dbReference type="STRING" id="1194083.BN12_60021"/>
<accession>A0A077M6Z5</accession>
<name>A0A077M6Z5_9MICO</name>
<comment type="caution">
    <text evidence="1">The sequence shown here is derived from an EMBL/GenBank/DDBJ whole genome shotgun (WGS) entry which is preliminary data.</text>
</comment>
<dbReference type="Proteomes" id="UP000035721">
    <property type="component" value="Unassembled WGS sequence"/>
</dbReference>
<protein>
    <submittedName>
        <fullName evidence="1">Uncharacterized protein</fullName>
    </submittedName>
</protein>
<dbReference type="AlphaFoldDB" id="A0A077M6Z5"/>
<proteinExistence type="predicted"/>
<evidence type="ECO:0000313" key="1">
    <source>
        <dbReference type="EMBL" id="CCH79815.1"/>
    </source>
</evidence>
<keyword evidence="2" id="KW-1185">Reference proteome</keyword>
<organism evidence="1 2">
    <name type="scientific">Nostocoides japonicum T1-X7</name>
    <dbReference type="NCBI Taxonomy" id="1194083"/>
    <lineage>
        <taxon>Bacteria</taxon>
        <taxon>Bacillati</taxon>
        <taxon>Actinomycetota</taxon>
        <taxon>Actinomycetes</taxon>
        <taxon>Micrococcales</taxon>
        <taxon>Intrasporangiaceae</taxon>
        <taxon>Nostocoides</taxon>
    </lineage>
</organism>